<organism evidence="2 3">
    <name type="scientific">Streptomyces cahuitamycinicus</name>
    <dbReference type="NCBI Taxonomy" id="2070367"/>
    <lineage>
        <taxon>Bacteria</taxon>
        <taxon>Bacillati</taxon>
        <taxon>Actinomycetota</taxon>
        <taxon>Actinomycetes</taxon>
        <taxon>Kitasatosporales</taxon>
        <taxon>Streptomycetaceae</taxon>
        <taxon>Streptomyces</taxon>
    </lineage>
</organism>
<dbReference type="InterPro" id="IPR000683">
    <property type="entry name" value="Gfo/Idh/MocA-like_OxRdtase_N"/>
</dbReference>
<dbReference type="AlphaFoldDB" id="A0A2N8TQT0"/>
<dbReference type="InterPro" id="IPR036291">
    <property type="entry name" value="NAD(P)-bd_dom_sf"/>
</dbReference>
<feature type="domain" description="Gfo/Idh/MocA-like oxidoreductase N-terminal" evidence="1">
    <location>
        <begin position="150"/>
        <end position="218"/>
    </location>
</feature>
<dbReference type="Pfam" id="PF01408">
    <property type="entry name" value="GFO_IDH_MocA"/>
    <property type="match status" value="1"/>
</dbReference>
<evidence type="ECO:0000259" key="1">
    <source>
        <dbReference type="Pfam" id="PF01408"/>
    </source>
</evidence>
<dbReference type="Proteomes" id="UP000235943">
    <property type="component" value="Unassembled WGS sequence"/>
</dbReference>
<evidence type="ECO:0000313" key="3">
    <source>
        <dbReference type="Proteomes" id="UP000235943"/>
    </source>
</evidence>
<dbReference type="PANTHER" id="PTHR43377:SF1">
    <property type="entry name" value="BILIVERDIN REDUCTASE A"/>
    <property type="match status" value="1"/>
</dbReference>
<sequence>MHPRSAPKSVHWKAISHLSPSCQWNAHANRTSGRRRKERIIFTRSGEWRSGCLDHFRSRPQQWCGAPELCAAQRISHARFLPALLSGGPVLQPLVVGLGRSGSGLHLHTLGGLARRTAATGHPLVALPAVGCDPRADSLRLLGAPGEVTAVTTLEQALRYVDPATAVVHVCTPPRLRYDLLAELAGHGFRRMIVEKPLAASMDELDALIRLRQDAGLDLVTVTHWITSRLAGRLRRLVSGGLLGSLRRIIVDQHKPRFLRSLATDGHPSALDVEIPHSLALALDLAGPAELRAARCWDLRCGDRGLPLLGGAHVELEHRSGVVTLLRSDLGAPLRQRSVVCEFDGGTATAHFPLSEDDDHAQLVVAPFDRGTAAPPTGVLDADGVPGIGRHTLDADGVPGIGHDTLDTDGMPGIGHHVFRDDALTAFLDDAYRGFSSGAAGAGNFPLACATTRLLCAAREHCAVTPHAGAGSR</sequence>
<dbReference type="EMBL" id="POUC01000091">
    <property type="protein sequence ID" value="PNG21368.1"/>
    <property type="molecule type" value="Genomic_DNA"/>
</dbReference>
<keyword evidence="3" id="KW-1185">Reference proteome</keyword>
<dbReference type="SUPFAM" id="SSF51735">
    <property type="entry name" value="NAD(P)-binding Rossmann-fold domains"/>
    <property type="match status" value="1"/>
</dbReference>
<accession>A0A2N8TQT0</accession>
<comment type="caution">
    <text evidence="2">The sequence shown here is derived from an EMBL/GenBank/DDBJ whole genome shotgun (WGS) entry which is preliminary data.</text>
</comment>
<dbReference type="Gene3D" id="3.40.50.720">
    <property type="entry name" value="NAD(P)-binding Rossmann-like Domain"/>
    <property type="match status" value="1"/>
</dbReference>
<dbReference type="GO" id="GO:0000166">
    <property type="term" value="F:nucleotide binding"/>
    <property type="evidence" value="ECO:0007669"/>
    <property type="project" value="InterPro"/>
</dbReference>
<gene>
    <name evidence="2" type="ORF">C1J00_15185</name>
</gene>
<protein>
    <recommendedName>
        <fullName evidence="1">Gfo/Idh/MocA-like oxidoreductase N-terminal domain-containing protein</fullName>
    </recommendedName>
</protein>
<dbReference type="PANTHER" id="PTHR43377">
    <property type="entry name" value="BILIVERDIN REDUCTASE A"/>
    <property type="match status" value="1"/>
</dbReference>
<dbReference type="OrthoDB" id="4327503at2"/>
<name>A0A2N8TQT0_9ACTN</name>
<evidence type="ECO:0000313" key="2">
    <source>
        <dbReference type="EMBL" id="PNG21368.1"/>
    </source>
</evidence>
<dbReference type="InterPro" id="IPR051450">
    <property type="entry name" value="Gfo/Idh/MocA_Oxidoreductases"/>
</dbReference>
<proteinExistence type="predicted"/>
<reference evidence="2 3" key="1">
    <citation type="submission" date="2018-01" db="EMBL/GenBank/DDBJ databases">
        <title>Draft genome sequence of Streptomyces sp. 13K301.</title>
        <authorList>
            <person name="Sahin N."/>
            <person name="Saygin H."/>
            <person name="Ay H."/>
        </authorList>
    </citation>
    <scope>NUCLEOTIDE SEQUENCE [LARGE SCALE GENOMIC DNA]</scope>
    <source>
        <strain evidence="2 3">13K301</strain>
    </source>
</reference>